<dbReference type="Pfam" id="PF13403">
    <property type="entry name" value="Hint_2"/>
    <property type="match status" value="1"/>
</dbReference>
<name>G6F0S9_9PROT</name>
<dbReference type="EMBL" id="AGFR01000007">
    <property type="protein sequence ID" value="EHD13723.1"/>
    <property type="molecule type" value="Genomic_DNA"/>
</dbReference>
<dbReference type="InterPro" id="IPR030930">
    <property type="entry name" value="AIDA"/>
</dbReference>
<dbReference type="PATRIC" id="fig|1088868.3.peg.1086"/>
<dbReference type="NCBIfam" id="TIGR04415">
    <property type="entry name" value="O_hepto_targRPT"/>
    <property type="match status" value="3"/>
</dbReference>
<dbReference type="Gene3D" id="2.160.20.20">
    <property type="match status" value="1"/>
</dbReference>
<protein>
    <recommendedName>
        <fullName evidence="1">Hedgehog/Intein (Hint) domain-containing protein</fullName>
    </recommendedName>
</protein>
<dbReference type="OrthoDB" id="7284755at2"/>
<reference evidence="2 3" key="1">
    <citation type="submission" date="2011-10" db="EMBL/GenBank/DDBJ databases">
        <title>Genome Sequence of Commensalibacter intestini A911, isolated from Drosophila gut.</title>
        <authorList>
            <person name="Lee W.-J."/>
            <person name="Kim E.-K."/>
        </authorList>
    </citation>
    <scope>NUCLEOTIDE SEQUENCE [LARGE SCALE GENOMIC DNA]</scope>
    <source>
        <strain evidence="2 3">A911</strain>
    </source>
</reference>
<dbReference type="STRING" id="1088868.CIN_10820"/>
<evidence type="ECO:0000313" key="3">
    <source>
        <dbReference type="Proteomes" id="UP000005939"/>
    </source>
</evidence>
<dbReference type="InterPro" id="IPR036844">
    <property type="entry name" value="Hint_dom_sf"/>
</dbReference>
<organism evidence="2 3">
    <name type="scientific">Commensalibacter intestini A911</name>
    <dbReference type="NCBI Taxonomy" id="1088868"/>
    <lineage>
        <taxon>Bacteria</taxon>
        <taxon>Pseudomonadati</taxon>
        <taxon>Pseudomonadota</taxon>
        <taxon>Alphaproteobacteria</taxon>
        <taxon>Acetobacterales</taxon>
        <taxon>Acetobacteraceae</taxon>
    </lineage>
</organism>
<accession>G6F0S9</accession>
<comment type="caution">
    <text evidence="2">The sequence shown here is derived from an EMBL/GenBank/DDBJ whole genome shotgun (WGS) entry which is preliminary data.</text>
</comment>
<dbReference type="SUPFAM" id="SSF51294">
    <property type="entry name" value="Hedgehog/intein (Hint) domain"/>
    <property type="match status" value="1"/>
</dbReference>
<gene>
    <name evidence="2" type="ORF">CIN_10820</name>
</gene>
<sequence length="662" mass="71981">MKEVNGVSSVVQYAPDGQMIIGNSQIQTVAETSTIIDDGEKQSVSIGQVVSNVIINSGGTQYVLELGFASDVTINSGGVQYIYGDPSTDKRGVVSHVTIYSGGTQYVSGGSVTSAVLDGGIQYVTYGGSSVSAIVNSGATLEGVDNNWGAIIQDATINSGATLITNGVDLEGVTTLNEGATINLGNQFSGSGSINLVGNGDHNIIVKSDGLSQTYSIPIEGFKGDGETGSDRILLQGVTSSNLVGVEYVDANNNPSDNYVTFQIKDTVTGLASGLTFNIIGVKQTGISIGEASDGSVLAIANSDNASIPCFLPGSMIKTPNGEIPIEQLSIGDFVCTHDWIHKKEVICAVKWVGYKSATVRPDLYDDEAGYPIRISKGAIIEGIPYKDLLVTSEHCLFFNGKFIPVRMLVNGASIRYDYSITSYDYYHIETEEHSVIWANGMLTESYLDTGHRNSFKQHGHIAYFDRKSRLKNWKNDAIAPLVVERSFAEPVYSYFLQRALDMGFVVSKAQELTNDSNFHLCTDQGDVIYPQFDGEDKYIFVLSENISTVYLCSRVARPCDVIGPFVNDRRQLGVLVGNVTVLSFDEDNNITPYTIKTHLEDKDLVGWDVLEKDPCRWTNGYAKLDLSESVKQKRALIIQIQFSYPYFKSEENNIKVVKNIA</sequence>
<feature type="domain" description="Hedgehog/Intein (Hint)" evidence="1">
    <location>
        <begin position="309"/>
        <end position="450"/>
    </location>
</feature>
<dbReference type="RefSeq" id="WP_008854072.1">
    <property type="nucleotide sequence ID" value="NZ_AGFR01000007.1"/>
</dbReference>
<dbReference type="InterPro" id="IPR028992">
    <property type="entry name" value="Hedgehog/Intein_dom"/>
</dbReference>
<evidence type="ECO:0000313" key="2">
    <source>
        <dbReference type="EMBL" id="EHD13723.1"/>
    </source>
</evidence>
<dbReference type="eggNOG" id="COG3210">
    <property type="taxonomic scope" value="Bacteria"/>
</dbReference>
<evidence type="ECO:0000259" key="1">
    <source>
        <dbReference type="Pfam" id="PF13403"/>
    </source>
</evidence>
<dbReference type="InterPro" id="IPR012332">
    <property type="entry name" value="Autotransporter_pectin_lyase_C"/>
</dbReference>
<proteinExistence type="predicted"/>
<dbReference type="Proteomes" id="UP000005939">
    <property type="component" value="Unassembled WGS sequence"/>
</dbReference>
<dbReference type="AlphaFoldDB" id="G6F0S9"/>